<keyword evidence="5 7" id="KW-0408">Iron</keyword>
<dbReference type="Pfam" id="PF00067">
    <property type="entry name" value="p450"/>
    <property type="match status" value="1"/>
</dbReference>
<keyword evidence="9" id="KW-1133">Transmembrane helix</keyword>
<reference evidence="10 11" key="1">
    <citation type="journal article" date="2017" name="Front. Genet.">
        <title>Draft sequencing of the heterozygous diploid genome of Satsuma (Citrus unshiu Marc.) using a hybrid assembly approach.</title>
        <authorList>
            <person name="Shimizu T."/>
            <person name="Tanizawa Y."/>
            <person name="Mochizuki T."/>
            <person name="Nagasaki H."/>
            <person name="Yoshioka T."/>
            <person name="Toyoda A."/>
            <person name="Fujiyama A."/>
            <person name="Kaminuma E."/>
            <person name="Nakamura Y."/>
        </authorList>
    </citation>
    <scope>NUCLEOTIDE SEQUENCE [LARGE SCALE GENOMIC DNA]</scope>
    <source>
        <strain evidence="11">cv. Miyagawa wase</strain>
    </source>
</reference>
<dbReference type="PANTHER" id="PTHR47947">
    <property type="entry name" value="CYTOCHROME P450 82C3-RELATED"/>
    <property type="match status" value="1"/>
</dbReference>
<dbReference type="EMBL" id="BDQV01000075">
    <property type="protein sequence ID" value="GAY51870.1"/>
    <property type="molecule type" value="Genomic_DNA"/>
</dbReference>
<dbReference type="GO" id="GO:0005506">
    <property type="term" value="F:iron ion binding"/>
    <property type="evidence" value="ECO:0007669"/>
    <property type="project" value="InterPro"/>
</dbReference>
<gene>
    <name evidence="10" type="ORF">CUMW_137610</name>
</gene>
<dbReference type="InterPro" id="IPR017972">
    <property type="entry name" value="Cyt_P450_CS"/>
</dbReference>
<keyword evidence="2 7" id="KW-0349">Heme</keyword>
<evidence type="ECO:0000313" key="11">
    <source>
        <dbReference type="Proteomes" id="UP000236630"/>
    </source>
</evidence>
<keyword evidence="3 7" id="KW-0479">Metal-binding</keyword>
<feature type="transmembrane region" description="Helical" evidence="9">
    <location>
        <begin position="228"/>
        <end position="247"/>
    </location>
</feature>
<comment type="similarity">
    <text evidence="1 8">Belongs to the cytochrome P450 family.</text>
</comment>
<keyword evidence="9" id="KW-0472">Membrane</keyword>
<evidence type="ECO:0000256" key="4">
    <source>
        <dbReference type="ARBA" id="ARBA00023002"/>
    </source>
</evidence>
<evidence type="ECO:0008006" key="12">
    <source>
        <dbReference type="Google" id="ProtNLM"/>
    </source>
</evidence>
<dbReference type="GO" id="GO:0020037">
    <property type="term" value="F:heme binding"/>
    <property type="evidence" value="ECO:0007669"/>
    <property type="project" value="InterPro"/>
</dbReference>
<dbReference type="GO" id="GO:0046246">
    <property type="term" value="P:terpene biosynthetic process"/>
    <property type="evidence" value="ECO:0007669"/>
    <property type="project" value="TreeGrafter"/>
</dbReference>
<dbReference type="GO" id="GO:0016709">
    <property type="term" value="F:oxidoreductase activity, acting on paired donors, with incorporation or reduction of molecular oxygen, NAD(P)H as one donor, and incorporation of one atom of oxygen"/>
    <property type="evidence" value="ECO:0007669"/>
    <property type="project" value="UniProtKB-ARBA"/>
</dbReference>
<evidence type="ECO:0000256" key="6">
    <source>
        <dbReference type="ARBA" id="ARBA00023033"/>
    </source>
</evidence>
<evidence type="ECO:0000256" key="7">
    <source>
        <dbReference type="PIRSR" id="PIRSR602401-1"/>
    </source>
</evidence>
<keyword evidence="6 8" id="KW-0503">Monooxygenase</keyword>
<keyword evidence="9" id="KW-0812">Transmembrane</keyword>
<evidence type="ECO:0000256" key="3">
    <source>
        <dbReference type="ARBA" id="ARBA00022723"/>
    </source>
</evidence>
<dbReference type="AlphaFoldDB" id="A0A2H5PHR0"/>
<dbReference type="InterPro" id="IPR001128">
    <property type="entry name" value="Cyt_P450"/>
</dbReference>
<evidence type="ECO:0000256" key="8">
    <source>
        <dbReference type="RuleBase" id="RU000461"/>
    </source>
</evidence>
<dbReference type="CDD" id="cd20654">
    <property type="entry name" value="CYP82"/>
    <property type="match status" value="1"/>
</dbReference>
<feature type="transmembrane region" description="Helical" evidence="9">
    <location>
        <begin position="6"/>
        <end position="26"/>
    </location>
</feature>
<evidence type="ECO:0000256" key="1">
    <source>
        <dbReference type="ARBA" id="ARBA00010617"/>
    </source>
</evidence>
<dbReference type="InterPro" id="IPR036396">
    <property type="entry name" value="Cyt_P450_sf"/>
</dbReference>
<dbReference type="PANTHER" id="PTHR47947:SF8">
    <property type="entry name" value="CYTOCHROME P450 82C4-LIKE"/>
    <property type="match status" value="1"/>
</dbReference>
<comment type="cofactor">
    <cofactor evidence="7">
        <name>heme</name>
        <dbReference type="ChEBI" id="CHEBI:30413"/>
    </cofactor>
</comment>
<dbReference type="InterPro" id="IPR002401">
    <property type="entry name" value="Cyt_P450_E_grp-I"/>
</dbReference>
<proteinExistence type="inferred from homology"/>
<dbReference type="PROSITE" id="PS00086">
    <property type="entry name" value="CYTOCHROME_P450"/>
    <property type="match status" value="1"/>
</dbReference>
<comment type="caution">
    <text evidence="10">The sequence shown here is derived from an EMBL/GenBank/DDBJ whole genome shotgun (WGS) entry which is preliminary data.</text>
</comment>
<sequence length="524" mass="58677">MGFSLHLQEIVAFCALIFSIICVYAATSNAKRNKKGGRKPPEAAGAWPCVGHLHLLVGSNQLIHQTLGKIADKYGKAFLIHLGIHRALVISSWEVAKECFTTNDKLFSTRPKSLAVKLMGYDHAMIGFAPYGSYWREVRKLSTVQLLSNHRLELLKHVRDTEVKVFIQELHEQCAKNGGHVAVEMKERFKDLAMNIIVRMIAGKRYYRSETNADDQESKRFQKALGDFLYLLGLFLASDNIPFLGWLDIVKGYTGQMKRTAKELDDVFGRLVQEHRHKRLNGSINKDEEDFIDVMLSVMDDGKTSPEDADTVIKATCLSVISGGNDTTVTTITWALSLLLNNRHVLKKAQDELDIHVGKNRQVEESDIKNLIYLQAIVKETLRLCPPLPLSAPREAMEDCTIDGFHIPAGTRLIVNLWKMHRDPSIWANPSEFIPDRFLNENAKLDVNGQDFEFLPFGSGRRKCPGISFALQVQHLTLARLLHAFSLGTVSDTLVDMSGSPGITVPKATPLEVTLTPRVPSNVI</sequence>
<dbReference type="PRINTS" id="PR00463">
    <property type="entry name" value="EP450I"/>
</dbReference>
<dbReference type="Gene3D" id="1.10.630.10">
    <property type="entry name" value="Cytochrome P450"/>
    <property type="match status" value="1"/>
</dbReference>
<dbReference type="InterPro" id="IPR050651">
    <property type="entry name" value="Plant_Cytochrome_P450_Monoox"/>
</dbReference>
<accession>A0A2H5PHR0</accession>
<dbReference type="Proteomes" id="UP000236630">
    <property type="component" value="Unassembled WGS sequence"/>
</dbReference>
<protein>
    <recommendedName>
        <fullName evidence="12">Cytochrome P450</fullName>
    </recommendedName>
</protein>
<feature type="binding site" description="axial binding residue" evidence="7">
    <location>
        <position position="464"/>
    </location>
    <ligand>
        <name>heme</name>
        <dbReference type="ChEBI" id="CHEBI:30413"/>
    </ligand>
    <ligandPart>
        <name>Fe</name>
        <dbReference type="ChEBI" id="CHEBI:18248"/>
    </ligandPart>
</feature>
<keyword evidence="4 8" id="KW-0560">Oxidoreductase</keyword>
<evidence type="ECO:0000256" key="5">
    <source>
        <dbReference type="ARBA" id="ARBA00023004"/>
    </source>
</evidence>
<evidence type="ECO:0000313" key="10">
    <source>
        <dbReference type="EMBL" id="GAY51870.1"/>
    </source>
</evidence>
<dbReference type="FunFam" id="1.10.630.10:FF:000026">
    <property type="entry name" value="Cytochrome P450 82C4"/>
    <property type="match status" value="1"/>
</dbReference>
<dbReference type="SUPFAM" id="SSF48264">
    <property type="entry name" value="Cytochrome P450"/>
    <property type="match status" value="1"/>
</dbReference>
<dbReference type="STRING" id="55188.A0A2H5PHR0"/>
<dbReference type="PRINTS" id="PR00385">
    <property type="entry name" value="P450"/>
</dbReference>
<name>A0A2H5PHR0_CITUN</name>
<evidence type="ECO:0000256" key="9">
    <source>
        <dbReference type="SAM" id="Phobius"/>
    </source>
</evidence>
<evidence type="ECO:0000256" key="2">
    <source>
        <dbReference type="ARBA" id="ARBA00022617"/>
    </source>
</evidence>
<keyword evidence="11" id="KW-1185">Reference proteome</keyword>
<organism evidence="10 11">
    <name type="scientific">Citrus unshiu</name>
    <name type="common">Satsuma mandarin</name>
    <name type="synonym">Citrus nobilis var. unshiu</name>
    <dbReference type="NCBI Taxonomy" id="55188"/>
    <lineage>
        <taxon>Eukaryota</taxon>
        <taxon>Viridiplantae</taxon>
        <taxon>Streptophyta</taxon>
        <taxon>Embryophyta</taxon>
        <taxon>Tracheophyta</taxon>
        <taxon>Spermatophyta</taxon>
        <taxon>Magnoliopsida</taxon>
        <taxon>eudicotyledons</taxon>
        <taxon>Gunneridae</taxon>
        <taxon>Pentapetalae</taxon>
        <taxon>rosids</taxon>
        <taxon>malvids</taxon>
        <taxon>Sapindales</taxon>
        <taxon>Rutaceae</taxon>
        <taxon>Aurantioideae</taxon>
        <taxon>Citrus</taxon>
    </lineage>
</organism>